<dbReference type="InterPro" id="IPR054722">
    <property type="entry name" value="PolX-like_BBD"/>
</dbReference>
<evidence type="ECO:0000256" key="6">
    <source>
        <dbReference type="SAM" id="MobiDB-lite"/>
    </source>
</evidence>
<dbReference type="Pfam" id="PF00665">
    <property type="entry name" value="rve"/>
    <property type="match status" value="1"/>
</dbReference>
<feature type="compositionally biased region" description="Low complexity" evidence="6">
    <location>
        <begin position="281"/>
        <end position="300"/>
    </location>
</feature>
<evidence type="ECO:0000256" key="3">
    <source>
        <dbReference type="ARBA" id="ARBA00022771"/>
    </source>
</evidence>
<keyword evidence="4 5" id="KW-0862">Zinc</keyword>
<evidence type="ECO:0000259" key="7">
    <source>
        <dbReference type="PROSITE" id="PS50103"/>
    </source>
</evidence>
<dbReference type="Pfam" id="PF25597">
    <property type="entry name" value="SH3_retrovirus"/>
    <property type="match status" value="1"/>
</dbReference>
<dbReference type="PROSITE" id="PS50994">
    <property type="entry name" value="INTEGRASE"/>
    <property type="match status" value="1"/>
</dbReference>
<feature type="domain" description="Integrase catalytic" evidence="8">
    <location>
        <begin position="595"/>
        <end position="760"/>
    </location>
</feature>
<evidence type="ECO:0000256" key="5">
    <source>
        <dbReference type="PROSITE-ProRule" id="PRU00723"/>
    </source>
</evidence>
<keyword evidence="2 5" id="KW-0479">Metal-binding</keyword>
<feature type="compositionally biased region" description="Basic and acidic residues" evidence="6">
    <location>
        <begin position="235"/>
        <end position="254"/>
    </location>
</feature>
<evidence type="ECO:0000313" key="10">
    <source>
        <dbReference type="Proteomes" id="UP001151760"/>
    </source>
</evidence>
<feature type="domain" description="C3H1-type" evidence="7">
    <location>
        <begin position="253"/>
        <end position="280"/>
    </location>
</feature>
<dbReference type="InterPro" id="IPR025724">
    <property type="entry name" value="GAG-pre-integrase_dom"/>
</dbReference>
<evidence type="ECO:0000256" key="4">
    <source>
        <dbReference type="ARBA" id="ARBA00022833"/>
    </source>
</evidence>
<comment type="caution">
    <text evidence="9">The sequence shown here is derived from an EMBL/GenBank/DDBJ whole genome shotgun (WGS) entry which is preliminary data.</text>
</comment>
<keyword evidence="10" id="KW-1185">Reference proteome</keyword>
<feature type="region of interest" description="Disordered" evidence="6">
    <location>
        <begin position="234"/>
        <end position="256"/>
    </location>
</feature>
<dbReference type="InterPro" id="IPR012337">
    <property type="entry name" value="RNaseH-like_sf"/>
</dbReference>
<dbReference type="InterPro" id="IPR036855">
    <property type="entry name" value="Znf_CCCH_sf"/>
</dbReference>
<dbReference type="PANTHER" id="PTHR42648">
    <property type="entry name" value="TRANSPOSASE, PUTATIVE-RELATED"/>
    <property type="match status" value="1"/>
</dbReference>
<feature type="region of interest" description="Disordered" evidence="6">
    <location>
        <begin position="280"/>
        <end position="301"/>
    </location>
</feature>
<gene>
    <name evidence="9" type="ORF">Tco_1080493</name>
</gene>
<dbReference type="InterPro" id="IPR001584">
    <property type="entry name" value="Integrase_cat-core"/>
</dbReference>
<dbReference type="EMBL" id="BQNB010020037">
    <property type="protein sequence ID" value="GJT91648.1"/>
    <property type="molecule type" value="Genomic_DNA"/>
</dbReference>
<dbReference type="SUPFAM" id="SSF53098">
    <property type="entry name" value="Ribonuclease H-like"/>
    <property type="match status" value="1"/>
</dbReference>
<evidence type="ECO:0000256" key="2">
    <source>
        <dbReference type="ARBA" id="ARBA00022723"/>
    </source>
</evidence>
<evidence type="ECO:0000313" key="9">
    <source>
        <dbReference type="EMBL" id="GJT91648.1"/>
    </source>
</evidence>
<accession>A0ABQ5HUV7</accession>
<dbReference type="InterPro" id="IPR036397">
    <property type="entry name" value="RNaseH_sf"/>
</dbReference>
<dbReference type="Gene3D" id="4.10.1000.10">
    <property type="entry name" value="Zinc finger, CCCH-type"/>
    <property type="match status" value="1"/>
</dbReference>
<feature type="region of interest" description="Disordered" evidence="6">
    <location>
        <begin position="858"/>
        <end position="928"/>
    </location>
</feature>
<dbReference type="Gene3D" id="3.30.420.10">
    <property type="entry name" value="Ribonuclease H-like superfamily/Ribonuclease H"/>
    <property type="match status" value="1"/>
</dbReference>
<feature type="compositionally biased region" description="Polar residues" evidence="6">
    <location>
        <begin position="898"/>
        <end position="928"/>
    </location>
</feature>
<sequence length="1009" mass="112938">MTNPDQPSAPPTLTLVEKLYAVHNINTLVPEKLDLAESNYSTWSYFFKGHCSNFGVLKHIEGSSTQSSTSTPPTDDWITADSIVKSWIFLTLSSTLRKRLIKANPKTAKDAWDTIEAIFQDNKRTRVVALKGELRMIQMGDQTADEYFSNIDSIVTLLNDLGSDVSQDDVVTYAINGLSDKYGSLAQIIAHKEPFPDISTVRSMVSTEEMRIRNKSPSLSVSTNSSAPQVLLTETPHRVQDTRTNKERDNRNNNKTEVCQNFGRGVCRWGATCRYIHDSSRSAGTRSNSSQNNTRTNTSNMHTGIGFGNRGLDLAAQQQLLSLLQAQNTLLAQYGLSTISIPRTPIGFNNSGQRIVPAQPSAQQLMTHGLTPNQQALFTNAVQNTGNTSSNTGQETVLPTAFNTMTLQDPVNANWHMDTGASSHLNSSAHNLSTIFNSRMYPSVLVGDGKSIPVTNTGHSTLPTPYRPLHINNVLVTPNIVKNLIYVRQFVRENKCTIEFDEFGFSVKDFRTRQILLRCDSTGDLYPVTSLSYPQAFLVGQQTWHQRLGHPGSDVLRSLVSNNLISCNKTKSPVLCHACQLGKHVRLPFSLSKTIVKSPFDIIHSDLWTSPITSVSGIKYYVLFLDHFSHYLWVYPLRNKSDALSKFIHFRAYVKNQFKTDIKSLQCDHGGEFDNNALHQLFASNGITIRFSCPKTSQQNGKSERMIRTINNLIRTLLFQAHLPPTFWVEALHMAAYLLNLLPSSAINNEIPHTRLFKTQPNYADLRVFGCLCYPYINTNHKLEPRATPAIFLGYPTNHRGYRCLDLNTDKIILSRHVTFDETVFPYGSMTPNEPPSYTFLDTSPNIIQQHLLTKLISSPSPNTTTQSTPNNNPPSNTTPHQISSPTQPTIHGPLPNLQLNQNSPSQPASTHSIPAVTTNTNPNPASTYSMVTRYRVGTNRPTQRYTLNVSTISPIPKSYLNAFRDPNWYRAMLDKYNSLILNNTWVLVPRPPDADILHSLWLFIPQSM</sequence>
<name>A0ABQ5HUV7_9ASTR</name>
<keyword evidence="1" id="KW-0378">Hydrolase</keyword>
<dbReference type="InterPro" id="IPR039537">
    <property type="entry name" value="Retrotran_Ty1/copia-like"/>
</dbReference>
<reference evidence="9" key="1">
    <citation type="journal article" date="2022" name="Int. J. Mol. Sci.">
        <title>Draft Genome of Tanacetum Coccineum: Genomic Comparison of Closely Related Tanacetum-Family Plants.</title>
        <authorList>
            <person name="Yamashiro T."/>
            <person name="Shiraishi A."/>
            <person name="Nakayama K."/>
            <person name="Satake H."/>
        </authorList>
    </citation>
    <scope>NUCLEOTIDE SEQUENCE</scope>
</reference>
<feature type="compositionally biased region" description="Polar residues" evidence="6">
    <location>
        <begin position="881"/>
        <end position="890"/>
    </location>
</feature>
<dbReference type="PANTHER" id="PTHR42648:SF26">
    <property type="entry name" value="INTEGRASE CATALYTIC DOMAIN-CONTAINING PROTEIN"/>
    <property type="match status" value="1"/>
</dbReference>
<dbReference type="SUPFAM" id="SSF90229">
    <property type="entry name" value="CCCH zinc finger"/>
    <property type="match status" value="1"/>
</dbReference>
<proteinExistence type="predicted"/>
<dbReference type="Proteomes" id="UP001151760">
    <property type="component" value="Unassembled WGS sequence"/>
</dbReference>
<feature type="zinc finger region" description="C3H1-type" evidence="5">
    <location>
        <begin position="253"/>
        <end position="280"/>
    </location>
</feature>
<dbReference type="InterPro" id="IPR057670">
    <property type="entry name" value="SH3_retrovirus"/>
</dbReference>
<dbReference type="Pfam" id="PF13976">
    <property type="entry name" value="gag_pre-integrs"/>
    <property type="match status" value="1"/>
</dbReference>
<dbReference type="Pfam" id="PF14223">
    <property type="entry name" value="Retrotran_gag_2"/>
    <property type="match status" value="1"/>
</dbReference>
<reference evidence="9" key="2">
    <citation type="submission" date="2022-01" db="EMBL/GenBank/DDBJ databases">
        <authorList>
            <person name="Yamashiro T."/>
            <person name="Shiraishi A."/>
            <person name="Satake H."/>
            <person name="Nakayama K."/>
        </authorList>
    </citation>
    <scope>NUCLEOTIDE SEQUENCE</scope>
</reference>
<keyword evidence="3 5" id="KW-0863">Zinc-finger</keyword>
<dbReference type="SMART" id="SM00356">
    <property type="entry name" value="ZnF_C3H1"/>
    <property type="match status" value="1"/>
</dbReference>
<protein>
    <submittedName>
        <fullName evidence="9">Ribonuclease H-like domain-containing protein</fullName>
    </submittedName>
</protein>
<dbReference type="InterPro" id="IPR000571">
    <property type="entry name" value="Znf_CCCH"/>
</dbReference>
<keyword evidence="1" id="KW-0645">Protease</keyword>
<evidence type="ECO:0000259" key="8">
    <source>
        <dbReference type="PROSITE" id="PS50994"/>
    </source>
</evidence>
<dbReference type="Pfam" id="PF22936">
    <property type="entry name" value="Pol_BBD"/>
    <property type="match status" value="1"/>
</dbReference>
<dbReference type="PROSITE" id="PS50103">
    <property type="entry name" value="ZF_C3H1"/>
    <property type="match status" value="1"/>
</dbReference>
<organism evidence="9 10">
    <name type="scientific">Tanacetum coccineum</name>
    <dbReference type="NCBI Taxonomy" id="301880"/>
    <lineage>
        <taxon>Eukaryota</taxon>
        <taxon>Viridiplantae</taxon>
        <taxon>Streptophyta</taxon>
        <taxon>Embryophyta</taxon>
        <taxon>Tracheophyta</taxon>
        <taxon>Spermatophyta</taxon>
        <taxon>Magnoliopsida</taxon>
        <taxon>eudicotyledons</taxon>
        <taxon>Gunneridae</taxon>
        <taxon>Pentapetalae</taxon>
        <taxon>asterids</taxon>
        <taxon>campanulids</taxon>
        <taxon>Asterales</taxon>
        <taxon>Asteraceae</taxon>
        <taxon>Asteroideae</taxon>
        <taxon>Anthemideae</taxon>
        <taxon>Anthemidinae</taxon>
        <taxon>Tanacetum</taxon>
    </lineage>
</organism>
<feature type="compositionally biased region" description="Low complexity" evidence="6">
    <location>
        <begin position="858"/>
        <end position="880"/>
    </location>
</feature>
<evidence type="ECO:0000256" key="1">
    <source>
        <dbReference type="ARBA" id="ARBA00022670"/>
    </source>
</evidence>